<keyword evidence="5" id="KW-1185">Reference proteome</keyword>
<proteinExistence type="predicted"/>
<dbReference type="AlphaFoldDB" id="A0A151JMX5"/>
<keyword evidence="2" id="KW-0479">Metal-binding</keyword>
<gene>
    <name evidence="4" type="ORF">ALC57_03065</name>
</gene>
<dbReference type="EMBL" id="KQ978906">
    <property type="protein sequence ID" value="KYN27546.1"/>
    <property type="molecule type" value="Genomic_DNA"/>
</dbReference>
<name>A0A151JMX5_9HYME</name>
<evidence type="ECO:0000313" key="4">
    <source>
        <dbReference type="EMBL" id="KYN27546.1"/>
    </source>
</evidence>
<dbReference type="Pfam" id="PF13359">
    <property type="entry name" value="DDE_Tnp_4"/>
    <property type="match status" value="1"/>
</dbReference>
<dbReference type="GO" id="GO:0046872">
    <property type="term" value="F:metal ion binding"/>
    <property type="evidence" value="ECO:0007669"/>
    <property type="project" value="UniProtKB-KW"/>
</dbReference>
<evidence type="ECO:0000256" key="1">
    <source>
        <dbReference type="ARBA" id="ARBA00001968"/>
    </source>
</evidence>
<sequence length="184" mass="21320">MDRREYYIIPFQKQVTLTIWILAKSESCLAVGDRFGMSASSAHYCFQNMFASLIDTYIKWPNAAYIENITDEFETRSGIPGVIDIIDTYHIPMMQPHYNAVDYYNRKGFHNVYIGAPGRVHDARVLRNSPLYKNIMNHNLILPDTHLIGDSAYPLSTFLLVPFKDNDHITVEQMRYNTKFSSIQ</sequence>
<accession>A0A151JMX5</accession>
<dbReference type="Proteomes" id="UP000078492">
    <property type="component" value="Unassembled WGS sequence"/>
</dbReference>
<comment type="cofactor">
    <cofactor evidence="1">
        <name>a divalent metal cation</name>
        <dbReference type="ChEBI" id="CHEBI:60240"/>
    </cofactor>
</comment>
<reference evidence="4 5" key="1">
    <citation type="submission" date="2015-09" db="EMBL/GenBank/DDBJ databases">
        <title>Trachymyrmex cornetzi WGS genome.</title>
        <authorList>
            <person name="Nygaard S."/>
            <person name="Hu H."/>
            <person name="Boomsma J."/>
            <person name="Zhang G."/>
        </authorList>
    </citation>
    <scope>NUCLEOTIDE SEQUENCE [LARGE SCALE GENOMIC DNA]</scope>
    <source>
        <strain evidence="4">Tcor2-1</strain>
        <tissue evidence="4">Whole body</tissue>
    </source>
</reference>
<organism evidence="4 5">
    <name type="scientific">Trachymyrmex cornetzi</name>
    <dbReference type="NCBI Taxonomy" id="471704"/>
    <lineage>
        <taxon>Eukaryota</taxon>
        <taxon>Metazoa</taxon>
        <taxon>Ecdysozoa</taxon>
        <taxon>Arthropoda</taxon>
        <taxon>Hexapoda</taxon>
        <taxon>Insecta</taxon>
        <taxon>Pterygota</taxon>
        <taxon>Neoptera</taxon>
        <taxon>Endopterygota</taxon>
        <taxon>Hymenoptera</taxon>
        <taxon>Apocrita</taxon>
        <taxon>Aculeata</taxon>
        <taxon>Formicoidea</taxon>
        <taxon>Formicidae</taxon>
        <taxon>Myrmicinae</taxon>
        <taxon>Trachymyrmex</taxon>
    </lineage>
</organism>
<feature type="domain" description="DDE Tnp4" evidence="3">
    <location>
        <begin position="112"/>
        <end position="183"/>
    </location>
</feature>
<evidence type="ECO:0000259" key="3">
    <source>
        <dbReference type="Pfam" id="PF13359"/>
    </source>
</evidence>
<evidence type="ECO:0000313" key="5">
    <source>
        <dbReference type="Proteomes" id="UP000078492"/>
    </source>
</evidence>
<dbReference type="InterPro" id="IPR027806">
    <property type="entry name" value="HARBI1_dom"/>
</dbReference>
<evidence type="ECO:0000256" key="2">
    <source>
        <dbReference type="ARBA" id="ARBA00022723"/>
    </source>
</evidence>
<protein>
    <submittedName>
        <fullName evidence="4">Putative nuclease HARBI1</fullName>
    </submittedName>
</protein>
<dbReference type="STRING" id="471704.A0A151JMX5"/>